<reference evidence="8 9" key="1">
    <citation type="submission" date="2019-03" db="EMBL/GenBank/DDBJ databases">
        <title>Genomic Encyclopedia of Type Strains, Phase IV (KMG-IV): sequencing the most valuable type-strain genomes for metagenomic binning, comparative biology and taxonomic classification.</title>
        <authorList>
            <person name="Goeker M."/>
        </authorList>
    </citation>
    <scope>NUCLEOTIDE SEQUENCE [LARGE SCALE GENOMIC DNA]</scope>
    <source>
        <strain evidence="8 9">DSM 18577</strain>
    </source>
</reference>
<evidence type="ECO:0000256" key="3">
    <source>
        <dbReference type="ARBA" id="ARBA00019815"/>
    </source>
</evidence>
<keyword evidence="5 7" id="KW-0732">Signal</keyword>
<sequence length="333" mass="37899">MKRLLWLCQVILLCLFSAKALAVNTNSTLTVYTYSSFTSKWGPGPQLTKLFEKQCHCHINWVGLDDGVSVLNRLRLERSHTKADAIVGLDTNLMYSAEKLKLVAPHQLDTATDNLTIQWHNKYFIPYDRGQFAFVYNRKKLANPPHSLKDLVDNFKGTIIYEDPRTSTPGLGLLLWVKAVYGDKAPQAWAKLAKKTVTVTKSWDDAYGMFLKGQADMVLSYTTDSAYHKIEEHNSDYLAAKFAEGNYQQIEVAGISAYAKHKKLAREFLQFLLTPQAQRIIALNNWMLPVRKGVKLPEAFSEIIHPKALMLPAAQVAKNRQNWIRQWRNAVSQ</sequence>
<keyword evidence="6" id="KW-0574">Periplasm</keyword>
<keyword evidence="9" id="KW-1185">Reference proteome</keyword>
<evidence type="ECO:0000256" key="7">
    <source>
        <dbReference type="SAM" id="SignalP"/>
    </source>
</evidence>
<keyword evidence="4" id="KW-0813">Transport</keyword>
<dbReference type="PANTHER" id="PTHR30006">
    <property type="entry name" value="THIAMINE-BINDING PERIPLASMIC PROTEIN-RELATED"/>
    <property type="match status" value="1"/>
</dbReference>
<dbReference type="GO" id="GO:0030288">
    <property type="term" value="C:outer membrane-bounded periplasmic space"/>
    <property type="evidence" value="ECO:0007669"/>
    <property type="project" value="InterPro"/>
</dbReference>
<comment type="subcellular location">
    <subcellularLocation>
        <location evidence="1">Periplasm</location>
    </subcellularLocation>
</comment>
<feature type="chain" id="PRO_5020822831" description="Thiamine-binding periplasmic protein" evidence="7">
    <location>
        <begin position="23"/>
        <end position="333"/>
    </location>
</feature>
<evidence type="ECO:0000256" key="5">
    <source>
        <dbReference type="ARBA" id="ARBA00022729"/>
    </source>
</evidence>
<comment type="caution">
    <text evidence="8">The sequence shown here is derived from an EMBL/GenBank/DDBJ whole genome shotgun (WGS) entry which is preliminary data.</text>
</comment>
<dbReference type="InterPro" id="IPR006059">
    <property type="entry name" value="SBP"/>
</dbReference>
<dbReference type="Gene3D" id="3.40.190.10">
    <property type="entry name" value="Periplasmic binding protein-like II"/>
    <property type="match status" value="2"/>
</dbReference>
<evidence type="ECO:0000256" key="4">
    <source>
        <dbReference type="ARBA" id="ARBA00022448"/>
    </source>
</evidence>
<dbReference type="InterPro" id="IPR005967">
    <property type="entry name" value="ThiB"/>
</dbReference>
<protein>
    <recommendedName>
        <fullName evidence="3">Thiamine-binding periplasmic protein</fullName>
    </recommendedName>
</protein>
<dbReference type="CDD" id="cd13545">
    <property type="entry name" value="PBP2_TbpA"/>
    <property type="match status" value="1"/>
</dbReference>
<dbReference type="OrthoDB" id="8013425at2"/>
<dbReference type="InterPro" id="IPR005948">
    <property type="entry name" value="ThiB-like"/>
</dbReference>
<dbReference type="GO" id="GO:0030975">
    <property type="term" value="F:thiamine binding"/>
    <property type="evidence" value="ECO:0007669"/>
    <property type="project" value="InterPro"/>
</dbReference>
<dbReference type="AlphaFoldDB" id="A0A4V2PRB3"/>
<evidence type="ECO:0000313" key="8">
    <source>
        <dbReference type="EMBL" id="TCK58141.1"/>
    </source>
</evidence>
<evidence type="ECO:0000256" key="1">
    <source>
        <dbReference type="ARBA" id="ARBA00004418"/>
    </source>
</evidence>
<gene>
    <name evidence="8" type="ORF">EV690_1849</name>
</gene>
<dbReference type="NCBIfam" id="TIGR01276">
    <property type="entry name" value="thiB"/>
    <property type="match status" value="1"/>
</dbReference>
<evidence type="ECO:0000313" key="9">
    <source>
        <dbReference type="Proteomes" id="UP000295565"/>
    </source>
</evidence>
<dbReference type="RefSeq" id="WP_131912651.1">
    <property type="nucleotide sequence ID" value="NZ_OU594967.1"/>
</dbReference>
<evidence type="ECO:0000256" key="2">
    <source>
        <dbReference type="ARBA" id="ARBA00008520"/>
    </source>
</evidence>
<dbReference type="Pfam" id="PF13416">
    <property type="entry name" value="SBP_bac_8"/>
    <property type="match status" value="1"/>
</dbReference>
<evidence type="ECO:0000256" key="6">
    <source>
        <dbReference type="ARBA" id="ARBA00022764"/>
    </source>
</evidence>
<dbReference type="EMBL" id="SMGD01000012">
    <property type="protein sequence ID" value="TCK58141.1"/>
    <property type="molecule type" value="Genomic_DNA"/>
</dbReference>
<dbReference type="GO" id="GO:0030976">
    <property type="term" value="F:thiamine pyrophosphate binding"/>
    <property type="evidence" value="ECO:0007669"/>
    <property type="project" value="TreeGrafter"/>
</dbReference>
<name>A0A4V2PRB3_9GAMM</name>
<dbReference type="SUPFAM" id="SSF53850">
    <property type="entry name" value="Periplasmic binding protein-like II"/>
    <property type="match status" value="1"/>
</dbReference>
<dbReference type="NCBIfam" id="TIGR01254">
    <property type="entry name" value="sfuA"/>
    <property type="match status" value="1"/>
</dbReference>
<dbReference type="PANTHER" id="PTHR30006:SF3">
    <property type="entry name" value="THIAMINE-BINDING PERIPLASMIC PROTEIN"/>
    <property type="match status" value="1"/>
</dbReference>
<proteinExistence type="inferred from homology"/>
<comment type="similarity">
    <text evidence="2">Belongs to the bacterial solute-binding protein 1 family.</text>
</comment>
<dbReference type="GO" id="GO:0015888">
    <property type="term" value="P:thiamine transport"/>
    <property type="evidence" value="ECO:0007669"/>
    <property type="project" value="InterPro"/>
</dbReference>
<feature type="signal peptide" evidence="7">
    <location>
        <begin position="1"/>
        <end position="22"/>
    </location>
</feature>
<organism evidence="8 9">
    <name type="scientific">Celerinatantimonas diazotrophica</name>
    <dbReference type="NCBI Taxonomy" id="412034"/>
    <lineage>
        <taxon>Bacteria</taxon>
        <taxon>Pseudomonadati</taxon>
        <taxon>Pseudomonadota</taxon>
        <taxon>Gammaproteobacteria</taxon>
        <taxon>Celerinatantimonadaceae</taxon>
        <taxon>Celerinatantimonas</taxon>
    </lineage>
</organism>
<accession>A0A4V2PRB3</accession>
<dbReference type="Proteomes" id="UP000295565">
    <property type="component" value="Unassembled WGS sequence"/>
</dbReference>